<proteinExistence type="predicted"/>
<dbReference type="CDD" id="cd16922">
    <property type="entry name" value="HATPase_EvgS-ArcB-TorS-like"/>
    <property type="match status" value="1"/>
</dbReference>
<evidence type="ECO:0000256" key="6">
    <source>
        <dbReference type="ARBA" id="ARBA00022692"/>
    </source>
</evidence>
<feature type="domain" description="Histidine kinase" evidence="14">
    <location>
        <begin position="549"/>
        <end position="770"/>
    </location>
</feature>
<feature type="domain" description="PAC" evidence="17">
    <location>
        <begin position="479"/>
        <end position="531"/>
    </location>
</feature>
<dbReference type="InterPro" id="IPR005467">
    <property type="entry name" value="His_kinase_dom"/>
</dbReference>
<dbReference type="EMBL" id="AP024238">
    <property type="protein sequence ID" value="BCO27390.1"/>
    <property type="molecule type" value="Genomic_DNA"/>
</dbReference>
<dbReference type="InterPro" id="IPR000700">
    <property type="entry name" value="PAS-assoc_C"/>
</dbReference>
<evidence type="ECO:0000256" key="2">
    <source>
        <dbReference type="ARBA" id="ARBA00004651"/>
    </source>
</evidence>
<dbReference type="Proteomes" id="UP000824366">
    <property type="component" value="Chromosome"/>
</dbReference>
<dbReference type="PROSITE" id="PS50109">
    <property type="entry name" value="HIS_KIN"/>
    <property type="match status" value="1"/>
</dbReference>
<evidence type="ECO:0000256" key="11">
    <source>
        <dbReference type="ARBA" id="ARBA00023136"/>
    </source>
</evidence>
<evidence type="ECO:0000256" key="7">
    <source>
        <dbReference type="ARBA" id="ARBA00022741"/>
    </source>
</evidence>
<feature type="domain" description="PAC" evidence="17">
    <location>
        <begin position="222"/>
        <end position="274"/>
    </location>
</feature>
<comment type="catalytic activity">
    <reaction evidence="1">
        <text>ATP + protein L-histidine = ADP + protein N-phospho-L-histidine.</text>
        <dbReference type="EC" id="2.7.13.3"/>
    </reaction>
</comment>
<dbReference type="Pfam" id="PF02518">
    <property type="entry name" value="HATPase_c"/>
    <property type="match status" value="1"/>
</dbReference>
<dbReference type="CDD" id="cd00130">
    <property type="entry name" value="PAS"/>
    <property type="match status" value="3"/>
</dbReference>
<dbReference type="InterPro" id="IPR001610">
    <property type="entry name" value="PAC"/>
</dbReference>
<dbReference type="PROSITE" id="PS50112">
    <property type="entry name" value="PAS"/>
    <property type="match status" value="1"/>
</dbReference>
<keyword evidence="5 13" id="KW-0597">Phosphoprotein</keyword>
<sequence length="1194" mass="132062">MHKLLARQIRRLLGVEEDQLPAVLEELQQLARSSAVSERAAHLLAGVSAFLTRVEEAYAQNDRDLDLKTRSLQLSSVELSHTNDRLREELDSRTRAIDSLRETANSLLKTVDADMPVSQYDSLESLSTLMSELVHQREISQHDLQAALSDLAKQKFALDQHAIVSMTDVTGRITYANDKFCKISGYTRDELLGKDHRLINAKAHPQEFFSHLWRTILSGKVWHGEVCNRAKNGAVYWVQATIVPLMDERNLPEQFIAIRTDITARKQMQAAVALAESRVRRITNAVPGVVYQCEVGAGQVRYTFVSERLEEIRGLGRAALLADGQLAYTQIVDEDRSRCFSEILAAGANRTAWQGDYRVRMPDGSLRWIRSEINPDADLSAEGYTVFTGIWQDVTQLKEAGERLIEVSESIPVVVFQYRLWADGRQNFPFCSRVAEQICGLSAQEIMNDAAVFFQQVHPVDQEAFEQAFVASAKSLVRISLDFRIFHKRTGKVIWVHGESMPKTAVDGGVIWNGYLADISREREASEELHRAKEAAEVANRAKSDFLANMSHEIRTPMNGVIGMTELALDTDLTDEQREYLEIVKSSSESLLRVINDILDFSKIEAGKLMIETIPFNLNGVVSETLKTLAVRAHVKGIELVCDIDPDLPLAVIGDPGRLRQILMNLIGNAIKFTEQGQVLLSVSFEQTAQKLPVFKFSVKDSGIGIPESKLHSIFEAFSQEDSSITRRFGGTGLGLSISARLVEALGGQISVKSDIGKGSQFDFSVVLKLDEENAVLSQTSIRLVGLRVLLVDDNEVNRVVISRTLQSLGMLTTQADSGEQALVLLQQSLSAGQHFDFVLLDAHMPVMDGFTTAGKILALPNGAAMSLVMLSSAGLKGDAQHSKEVGFSAYLSKPFTRDELAQVLNRVINRATDTPSDLITRHVIKESQTVLEVLLVEDHVINQKLAMALIGRWGHHVTVADNGQIALELLTQHRFDVVLMDMMMPVMDGLEATQRIRAGELDGQHVPIVAMTANAMLGDRERCLQAGMDDYISKPIELAELQRVLTKFAPTKVKAASTNLCLPVSDDGSMADVNIKPFNDFDYVKALAASDQEVVEIVQEVFLAQWPIDLTKMMEALRGGDYSSLLHTAHALKGTLGLFGARPATQLASELEVMAGQAKTTSSSSTLEAMKLKLDHLKIQIEQLLAALRNHSI</sequence>
<dbReference type="InterPro" id="IPR003661">
    <property type="entry name" value="HisK_dim/P_dom"/>
</dbReference>
<dbReference type="SUPFAM" id="SSF47384">
    <property type="entry name" value="Homodimeric domain of signal transducing histidine kinase"/>
    <property type="match status" value="1"/>
</dbReference>
<dbReference type="PANTHER" id="PTHR45339">
    <property type="entry name" value="HYBRID SIGNAL TRANSDUCTION HISTIDINE KINASE J"/>
    <property type="match status" value="1"/>
</dbReference>
<feature type="domain" description="HPt" evidence="18">
    <location>
        <begin position="1092"/>
        <end position="1185"/>
    </location>
</feature>
<dbReference type="InterPro" id="IPR035965">
    <property type="entry name" value="PAS-like_dom_sf"/>
</dbReference>
<accession>A0ABN6D5V1</accession>
<dbReference type="RefSeq" id="WP_223912283.1">
    <property type="nucleotide sequence ID" value="NZ_AP024238.1"/>
</dbReference>
<keyword evidence="6" id="KW-0812">Transmembrane</keyword>
<dbReference type="SMART" id="SM00091">
    <property type="entry name" value="PAS"/>
    <property type="match status" value="2"/>
</dbReference>
<evidence type="ECO:0000256" key="9">
    <source>
        <dbReference type="ARBA" id="ARBA00022989"/>
    </source>
</evidence>
<evidence type="ECO:0000259" key="14">
    <source>
        <dbReference type="PROSITE" id="PS50109"/>
    </source>
</evidence>
<dbReference type="InterPro" id="IPR036097">
    <property type="entry name" value="HisK_dim/P_sf"/>
</dbReference>
<comment type="subcellular location">
    <subcellularLocation>
        <location evidence="2">Cell membrane</location>
        <topology evidence="2">Multi-pass membrane protein</topology>
    </subcellularLocation>
</comment>
<dbReference type="GO" id="GO:0016301">
    <property type="term" value="F:kinase activity"/>
    <property type="evidence" value="ECO:0007669"/>
    <property type="project" value="UniProtKB-KW"/>
</dbReference>
<keyword evidence="11" id="KW-0472">Membrane</keyword>
<dbReference type="InterPro" id="IPR001789">
    <property type="entry name" value="Sig_transdc_resp-reg_receiver"/>
</dbReference>
<feature type="domain" description="PAC" evidence="17">
    <location>
        <begin position="353"/>
        <end position="406"/>
    </location>
</feature>
<keyword evidence="10" id="KW-0902">Two-component regulatory system</keyword>
<dbReference type="Pfam" id="PF13426">
    <property type="entry name" value="PAS_9"/>
    <property type="match status" value="1"/>
</dbReference>
<evidence type="ECO:0000259" key="15">
    <source>
        <dbReference type="PROSITE" id="PS50110"/>
    </source>
</evidence>
<dbReference type="InterPro" id="IPR000014">
    <property type="entry name" value="PAS"/>
</dbReference>
<dbReference type="Gene3D" id="1.10.287.130">
    <property type="match status" value="1"/>
</dbReference>
<dbReference type="NCBIfam" id="TIGR00229">
    <property type="entry name" value="sensory_box"/>
    <property type="match status" value="1"/>
</dbReference>
<gene>
    <name evidence="19" type="ORF">MIZ03_2278</name>
</gene>
<evidence type="ECO:0000256" key="13">
    <source>
        <dbReference type="PROSITE-ProRule" id="PRU00169"/>
    </source>
</evidence>
<evidence type="ECO:0000256" key="3">
    <source>
        <dbReference type="ARBA" id="ARBA00012438"/>
    </source>
</evidence>
<dbReference type="SUPFAM" id="SSF55785">
    <property type="entry name" value="PYP-like sensor domain (PAS domain)"/>
    <property type="match status" value="3"/>
</dbReference>
<dbReference type="SUPFAM" id="SSF47226">
    <property type="entry name" value="Histidine-containing phosphotransfer domain, HPT domain"/>
    <property type="match status" value="1"/>
</dbReference>
<dbReference type="InterPro" id="IPR036890">
    <property type="entry name" value="HATPase_C_sf"/>
</dbReference>
<dbReference type="PROSITE" id="PS50113">
    <property type="entry name" value="PAC"/>
    <property type="match status" value="3"/>
</dbReference>
<dbReference type="SMART" id="SM00388">
    <property type="entry name" value="HisKA"/>
    <property type="match status" value="1"/>
</dbReference>
<dbReference type="SUPFAM" id="SSF55874">
    <property type="entry name" value="ATPase domain of HSP90 chaperone/DNA topoisomerase II/histidine kinase"/>
    <property type="match status" value="1"/>
</dbReference>
<keyword evidence="19" id="KW-0808">Transferase</keyword>
<dbReference type="Gene3D" id="3.40.50.2300">
    <property type="match status" value="2"/>
</dbReference>
<dbReference type="InterPro" id="IPR013655">
    <property type="entry name" value="PAS_fold_3"/>
</dbReference>
<dbReference type="SUPFAM" id="SSF52172">
    <property type="entry name" value="CheY-like"/>
    <property type="match status" value="2"/>
</dbReference>
<evidence type="ECO:0000259" key="17">
    <source>
        <dbReference type="PROSITE" id="PS50113"/>
    </source>
</evidence>
<dbReference type="PANTHER" id="PTHR45339:SF1">
    <property type="entry name" value="HYBRID SIGNAL TRANSDUCTION HISTIDINE KINASE J"/>
    <property type="match status" value="1"/>
</dbReference>
<feature type="domain" description="PAS" evidence="16">
    <location>
        <begin position="164"/>
        <end position="207"/>
    </location>
</feature>
<dbReference type="SMART" id="SM00086">
    <property type="entry name" value="PAC"/>
    <property type="match status" value="2"/>
</dbReference>
<feature type="domain" description="Response regulatory" evidence="15">
    <location>
        <begin position="933"/>
        <end position="1050"/>
    </location>
</feature>
<evidence type="ECO:0000256" key="8">
    <source>
        <dbReference type="ARBA" id="ARBA00022840"/>
    </source>
</evidence>
<keyword evidence="8" id="KW-0067">ATP-binding</keyword>
<keyword evidence="20" id="KW-1185">Reference proteome</keyword>
<organism evidence="19 20">
    <name type="scientific">Rhodoferax lithotrophicus</name>
    <dbReference type="NCBI Taxonomy" id="2798804"/>
    <lineage>
        <taxon>Bacteria</taxon>
        <taxon>Pseudomonadati</taxon>
        <taxon>Pseudomonadota</taxon>
        <taxon>Betaproteobacteria</taxon>
        <taxon>Burkholderiales</taxon>
        <taxon>Comamonadaceae</taxon>
        <taxon>Rhodoferax</taxon>
    </lineage>
</organism>
<dbReference type="InterPro" id="IPR004358">
    <property type="entry name" value="Sig_transdc_His_kin-like_C"/>
</dbReference>
<dbReference type="EC" id="2.7.13.3" evidence="3"/>
<dbReference type="Gene3D" id="1.20.120.160">
    <property type="entry name" value="HPT domain"/>
    <property type="match status" value="1"/>
</dbReference>
<evidence type="ECO:0000256" key="5">
    <source>
        <dbReference type="ARBA" id="ARBA00022553"/>
    </source>
</evidence>
<evidence type="ECO:0000256" key="1">
    <source>
        <dbReference type="ARBA" id="ARBA00000085"/>
    </source>
</evidence>
<dbReference type="CDD" id="cd00082">
    <property type="entry name" value="HisKA"/>
    <property type="match status" value="1"/>
</dbReference>
<dbReference type="Pfam" id="PF01627">
    <property type="entry name" value="Hpt"/>
    <property type="match status" value="1"/>
</dbReference>
<keyword evidence="19" id="KW-0418">Kinase</keyword>
<evidence type="ECO:0000256" key="10">
    <source>
        <dbReference type="ARBA" id="ARBA00023012"/>
    </source>
</evidence>
<feature type="modified residue" description="4-aspartylphosphate" evidence="13">
    <location>
        <position position="842"/>
    </location>
</feature>
<dbReference type="Pfam" id="PF00512">
    <property type="entry name" value="HisKA"/>
    <property type="match status" value="1"/>
</dbReference>
<dbReference type="InterPro" id="IPR036641">
    <property type="entry name" value="HPT_dom_sf"/>
</dbReference>
<dbReference type="InterPro" id="IPR008207">
    <property type="entry name" value="Sig_transdc_His_kin_Hpt_dom"/>
</dbReference>
<evidence type="ECO:0000256" key="4">
    <source>
        <dbReference type="ARBA" id="ARBA00022475"/>
    </source>
</evidence>
<dbReference type="InterPro" id="IPR003594">
    <property type="entry name" value="HATPase_dom"/>
</dbReference>
<dbReference type="Pfam" id="PF00072">
    <property type="entry name" value="Response_reg"/>
    <property type="match status" value="2"/>
</dbReference>
<dbReference type="CDD" id="cd17546">
    <property type="entry name" value="REC_hyHK_CKI1_RcsC-like"/>
    <property type="match status" value="1"/>
</dbReference>
<feature type="modified residue" description="4-aspartylphosphate" evidence="13">
    <location>
        <position position="982"/>
    </location>
</feature>
<feature type="domain" description="Response regulatory" evidence="15">
    <location>
        <begin position="788"/>
        <end position="909"/>
    </location>
</feature>
<protein>
    <recommendedName>
        <fullName evidence="3">histidine kinase</fullName>
        <ecNumber evidence="3">2.7.13.3</ecNumber>
    </recommendedName>
</protein>
<evidence type="ECO:0000259" key="18">
    <source>
        <dbReference type="PROSITE" id="PS50894"/>
    </source>
</evidence>
<evidence type="ECO:0000256" key="12">
    <source>
        <dbReference type="PROSITE-ProRule" id="PRU00110"/>
    </source>
</evidence>
<dbReference type="InterPro" id="IPR011006">
    <property type="entry name" value="CheY-like_superfamily"/>
</dbReference>
<dbReference type="PROSITE" id="PS50894">
    <property type="entry name" value="HPT"/>
    <property type="match status" value="1"/>
</dbReference>
<evidence type="ECO:0000313" key="19">
    <source>
        <dbReference type="EMBL" id="BCO27390.1"/>
    </source>
</evidence>
<dbReference type="SMART" id="SM00448">
    <property type="entry name" value="REC"/>
    <property type="match status" value="2"/>
</dbReference>
<evidence type="ECO:0000259" key="16">
    <source>
        <dbReference type="PROSITE" id="PS50112"/>
    </source>
</evidence>
<dbReference type="PRINTS" id="PR00344">
    <property type="entry name" value="BCTRLSENSOR"/>
</dbReference>
<feature type="modified residue" description="Phosphohistidine" evidence="12">
    <location>
        <position position="1131"/>
    </location>
</feature>
<keyword evidence="7" id="KW-0547">Nucleotide-binding</keyword>
<name>A0ABN6D5V1_9BURK</name>
<keyword evidence="4" id="KW-1003">Cell membrane</keyword>
<dbReference type="Pfam" id="PF08447">
    <property type="entry name" value="PAS_3"/>
    <property type="match status" value="2"/>
</dbReference>
<reference evidence="19 20" key="1">
    <citation type="journal article" date="2021" name="Microbiol. Spectr.">
        <title>A Single Bacterium Capable of Oxidation and Reduction of Iron at Circumneutral pH.</title>
        <authorList>
            <person name="Kato S."/>
            <person name="Ohkuma M."/>
        </authorList>
    </citation>
    <scope>NUCLEOTIDE SEQUENCE [LARGE SCALE GENOMIC DNA]</scope>
    <source>
        <strain evidence="19 20">MIZ03</strain>
    </source>
</reference>
<dbReference type="Gene3D" id="3.30.565.10">
    <property type="entry name" value="Histidine kinase-like ATPase, C-terminal domain"/>
    <property type="match status" value="1"/>
</dbReference>
<dbReference type="PROSITE" id="PS50110">
    <property type="entry name" value="RESPONSE_REGULATORY"/>
    <property type="match status" value="2"/>
</dbReference>
<evidence type="ECO:0000313" key="20">
    <source>
        <dbReference type="Proteomes" id="UP000824366"/>
    </source>
</evidence>
<dbReference type="Gene3D" id="3.30.450.20">
    <property type="entry name" value="PAS domain"/>
    <property type="match status" value="3"/>
</dbReference>
<dbReference type="SMART" id="SM00387">
    <property type="entry name" value="HATPase_c"/>
    <property type="match status" value="1"/>
</dbReference>
<keyword evidence="9" id="KW-1133">Transmembrane helix</keyword>